<dbReference type="GO" id="GO:0098552">
    <property type="term" value="C:side of membrane"/>
    <property type="evidence" value="ECO:0007669"/>
    <property type="project" value="UniProtKB-KW"/>
</dbReference>
<reference evidence="12" key="1">
    <citation type="journal article" date="2013" name="PLoS Pathog.">
        <title>Mosaic VSGs and the Scale of Trypanosoma brucei Antigenic Variation.</title>
        <authorList>
            <person name="Hall J.P."/>
            <person name="Wang H."/>
            <person name="Barry J.D."/>
        </authorList>
    </citation>
    <scope>NUCLEOTIDE SEQUENCE</scope>
    <source>
        <strain evidence="12">TREU927/4 GUTat 10.1</strain>
    </source>
</reference>
<dbReference type="VEuPathDB" id="TriTrypDB:Tb927.5.230"/>
<dbReference type="VEuPathDB" id="TriTrypDB:Tb427_000136600"/>
<protein>
    <submittedName>
        <fullName evidence="12">Variant surface glycoprotein</fullName>
    </submittedName>
</protein>
<dbReference type="Pfam" id="PF10659">
    <property type="entry name" value="Trypan_glycop_C"/>
    <property type="match status" value="1"/>
</dbReference>
<evidence type="ECO:0000313" key="12">
    <source>
        <dbReference type="EMBL" id="AGQ49820.1"/>
    </source>
</evidence>
<reference evidence="12" key="2">
    <citation type="submission" date="2013-01" db="EMBL/GenBank/DDBJ databases">
        <authorList>
            <person name="Hall J.P.J."/>
            <person name="Barry J.D."/>
        </authorList>
    </citation>
    <scope>NUCLEOTIDE SEQUENCE</scope>
    <source>
        <strain evidence="12">TREU927/4 GUTat 10.1</strain>
    </source>
</reference>
<keyword evidence="4" id="KW-0336">GPI-anchor</keyword>
<gene>
    <name evidence="12" type="primary">VSG</name>
</gene>
<dbReference type="VEuPathDB" id="TriTrypDB:Tbg972.9.640"/>
<evidence type="ECO:0000256" key="4">
    <source>
        <dbReference type="ARBA" id="ARBA00022622"/>
    </source>
</evidence>
<accession>S5G6H1</accession>
<evidence type="ECO:0000256" key="7">
    <source>
        <dbReference type="ARBA" id="ARBA00023288"/>
    </source>
</evidence>
<dbReference type="EMBL" id="KC434476">
    <property type="protein sequence ID" value="AGQ49820.1"/>
    <property type="molecule type" value="mRNA"/>
</dbReference>
<dbReference type="InterPro" id="IPR019609">
    <property type="entry name" value="Variant_surf_glycoprt_trypan_C"/>
</dbReference>
<feature type="chain" id="PRO_5004536443" evidence="9">
    <location>
        <begin position="24"/>
        <end position="522"/>
    </location>
</feature>
<evidence type="ECO:0000256" key="6">
    <source>
        <dbReference type="ARBA" id="ARBA00023180"/>
    </source>
</evidence>
<dbReference type="InterPro" id="IPR001812">
    <property type="entry name" value="Trypano_VSG_A_N_dom"/>
</dbReference>
<evidence type="ECO:0000256" key="3">
    <source>
        <dbReference type="ARBA" id="ARBA00022475"/>
    </source>
</evidence>
<feature type="domain" description="Trypanosome variant surface glycoprotein A-type N-terminal" evidence="10">
    <location>
        <begin position="11"/>
        <end position="374"/>
    </location>
</feature>
<dbReference type="AlphaFoldDB" id="S5G6H1"/>
<feature type="compositionally biased region" description="Polar residues" evidence="8">
    <location>
        <begin position="194"/>
        <end position="204"/>
    </location>
</feature>
<evidence type="ECO:0000256" key="1">
    <source>
        <dbReference type="ARBA" id="ARBA00002523"/>
    </source>
</evidence>
<keyword evidence="5" id="KW-0472">Membrane</keyword>
<evidence type="ECO:0000259" key="10">
    <source>
        <dbReference type="Pfam" id="PF00913"/>
    </source>
</evidence>
<keyword evidence="7" id="KW-0449">Lipoprotein</keyword>
<keyword evidence="3" id="KW-1003">Cell membrane</keyword>
<feature type="signal peptide" evidence="9">
    <location>
        <begin position="1"/>
        <end position="23"/>
    </location>
</feature>
<evidence type="ECO:0000256" key="2">
    <source>
        <dbReference type="ARBA" id="ARBA00004609"/>
    </source>
</evidence>
<dbReference type="GO" id="GO:0005886">
    <property type="term" value="C:plasma membrane"/>
    <property type="evidence" value="ECO:0007669"/>
    <property type="project" value="UniProtKB-SubCell"/>
</dbReference>
<comment type="function">
    <text evidence="1">VSG forms a coat on the surface of the parasite. The trypanosome evades the immune response of the host by expressing a series of antigenically distinct VSGs from an estimated 1000 VSG genes.</text>
</comment>
<dbReference type="Pfam" id="PF00913">
    <property type="entry name" value="Trypan_glycop"/>
    <property type="match status" value="1"/>
</dbReference>
<evidence type="ECO:0000256" key="9">
    <source>
        <dbReference type="SAM" id="SignalP"/>
    </source>
</evidence>
<comment type="subcellular location">
    <subcellularLocation>
        <location evidence="2">Cell membrane</location>
        <topology evidence="2">Lipid-anchor</topology>
        <topology evidence="2">GPI-anchor</topology>
    </subcellularLocation>
</comment>
<feature type="region of interest" description="Disordered" evidence="8">
    <location>
        <begin position="185"/>
        <end position="204"/>
    </location>
</feature>
<dbReference type="SUPFAM" id="SSF58087">
    <property type="entry name" value="Variant surface glycoprotein (N-terminal domain)"/>
    <property type="match status" value="1"/>
</dbReference>
<evidence type="ECO:0000259" key="11">
    <source>
        <dbReference type="Pfam" id="PF10659"/>
    </source>
</evidence>
<keyword evidence="9" id="KW-0732">Signal</keyword>
<organism evidence="12">
    <name type="scientific">Trypanosoma brucei</name>
    <dbReference type="NCBI Taxonomy" id="5691"/>
    <lineage>
        <taxon>Eukaryota</taxon>
        <taxon>Discoba</taxon>
        <taxon>Euglenozoa</taxon>
        <taxon>Kinetoplastea</taxon>
        <taxon>Metakinetoplastina</taxon>
        <taxon>Trypanosomatida</taxon>
        <taxon>Trypanosomatidae</taxon>
        <taxon>Trypanosoma</taxon>
    </lineage>
</organism>
<dbReference type="Gene3D" id="3.90.150.10">
    <property type="entry name" value="Variant Surface Glycoprotein, subunit A domain 1"/>
    <property type="match status" value="1"/>
</dbReference>
<feature type="domain" description="Trypanosome variant surface glycoprotein C-terminal" evidence="11">
    <location>
        <begin position="405"/>
        <end position="521"/>
    </location>
</feature>
<dbReference type="Gene3D" id="1.10.470.10">
    <property type="entry name" value="Variant Surface Glycoprotein, subunit A, domain 2"/>
    <property type="match status" value="1"/>
</dbReference>
<keyword evidence="6" id="KW-0325">Glycoprotein</keyword>
<dbReference type="GO" id="GO:0042783">
    <property type="term" value="P:symbiont-mediated evasion of host immune response"/>
    <property type="evidence" value="ECO:0007669"/>
    <property type="project" value="InterPro"/>
</dbReference>
<proteinExistence type="evidence at transcript level"/>
<evidence type="ECO:0000256" key="5">
    <source>
        <dbReference type="ARBA" id="ARBA00023136"/>
    </source>
</evidence>
<dbReference type="VEuPathDB" id="TriTrypDB:Tb1125.11.17330"/>
<sequence length="522" mass="55500">MGKIVGIVLGLLLIVDTFRSADAAGKFGVKKTSWKPLCEATTDLRNIPSDVAANLKAGATQVKKMILDSTRATIYSQLQKGSKEADRAITISAYMLGAALRAVSHLESTDIINGVDLAAKAGYLKGHIDEFLNVAEKVSQSTEHCLLDTAGTAAATFAAKALAGEPCDTTLGETTATKKTTAKLTTKGHTGAANPSNDAGNQHQAASTYNCRLFSKGNTDGLGKSGSVQNGITWAAGYYRVPTTADDPLQILNLQESAAGTRDQNSEWQKLFAAIAKKPDDGHSNYANNSKTMDSDPEATELLSKVLLNEKGKSSTDIKKMREDIFTAELASVVDRTFANIHNEKLPAKVAGIEKGKSLGEITDPTELAALLAALLLETDTEVATLKKKLEATNERPGTVTETTCNTIKGEAECNRTAACSFNNTETDDNKKCKFNATKALKSGVPVTQAQAATGTENGKTASDRCTKHKDKENCEKENEGQKPGEKAKCGWIEDKCKDSSFLATKKFALSVVSAAFVALLF</sequence>
<dbReference type="Gene3D" id="3.30.1680.30">
    <property type="match status" value="1"/>
</dbReference>
<evidence type="ECO:0000256" key="8">
    <source>
        <dbReference type="SAM" id="MobiDB-lite"/>
    </source>
</evidence>
<name>S5G6H1_9TRYP</name>